<sequence>MPERSLTQGLVNAAPLEELCDLLPSALSDSQSYGEAVDALYAPRLFSPEMPRSNYQKQLKMQSRAVRYLCTSNDNRSTSDTKNPSNLCNDTYRPAPYNPNAPAGSLLIKADATLTAVDGYFANPATHRHHTCTCHGTAGTIPITSCTSSPFSIPPRLSPSRVCEPTDPGGNLKGSILVILKPERFKGDASLCADPEMTKWWKRRYDLFERFDDGIELDKGTSFWLYVLPIFFVY</sequence>
<dbReference type="Proteomes" id="UP000275846">
    <property type="component" value="Unassembled WGS sequence"/>
</dbReference>
<protein>
    <submittedName>
        <fullName evidence="1 3">Uncharacterized protein</fullName>
    </submittedName>
</protein>
<evidence type="ECO:0000313" key="2">
    <source>
        <dbReference type="Proteomes" id="UP000275846"/>
    </source>
</evidence>
<dbReference type="AlphaFoldDB" id="A0A183T7M8"/>
<dbReference type="OrthoDB" id="194443at2759"/>
<accession>A0A183T7M8</accession>
<evidence type="ECO:0000313" key="3">
    <source>
        <dbReference type="WBParaSite" id="SSLN_0001294601-mRNA-1"/>
    </source>
</evidence>
<reference evidence="3" key="1">
    <citation type="submission" date="2016-06" db="UniProtKB">
        <authorList>
            <consortium name="WormBaseParasite"/>
        </authorList>
    </citation>
    <scope>IDENTIFICATION</scope>
</reference>
<dbReference type="WBParaSite" id="SSLN_0001294601-mRNA-1">
    <property type="protein sequence ID" value="SSLN_0001294601-mRNA-1"/>
    <property type="gene ID" value="SSLN_0001294601"/>
</dbReference>
<dbReference type="EMBL" id="UYSU01037301">
    <property type="protein sequence ID" value="VDL98861.1"/>
    <property type="molecule type" value="Genomic_DNA"/>
</dbReference>
<reference evidence="1 2" key="2">
    <citation type="submission" date="2018-11" db="EMBL/GenBank/DDBJ databases">
        <authorList>
            <consortium name="Pathogen Informatics"/>
        </authorList>
    </citation>
    <scope>NUCLEOTIDE SEQUENCE [LARGE SCALE GENOMIC DNA]</scope>
    <source>
        <strain evidence="1 2">NST_G2</strain>
    </source>
</reference>
<gene>
    <name evidence="1" type="ORF">SSLN_LOCUS12476</name>
</gene>
<keyword evidence="2" id="KW-1185">Reference proteome</keyword>
<proteinExistence type="predicted"/>
<organism evidence="3">
    <name type="scientific">Schistocephalus solidus</name>
    <name type="common">Tapeworm</name>
    <dbReference type="NCBI Taxonomy" id="70667"/>
    <lineage>
        <taxon>Eukaryota</taxon>
        <taxon>Metazoa</taxon>
        <taxon>Spiralia</taxon>
        <taxon>Lophotrochozoa</taxon>
        <taxon>Platyhelminthes</taxon>
        <taxon>Cestoda</taxon>
        <taxon>Eucestoda</taxon>
        <taxon>Diphyllobothriidea</taxon>
        <taxon>Diphyllobothriidae</taxon>
        <taxon>Schistocephalus</taxon>
    </lineage>
</organism>
<name>A0A183T7M8_SCHSO</name>
<evidence type="ECO:0000313" key="1">
    <source>
        <dbReference type="EMBL" id="VDL98861.1"/>
    </source>
</evidence>